<keyword evidence="4" id="KW-1185">Reference proteome</keyword>
<protein>
    <submittedName>
        <fullName evidence="3">Glycosyltransferase involved in cell wall biosynthesis</fullName>
    </submittedName>
</protein>
<reference evidence="3 4" key="1">
    <citation type="submission" date="2018-06" db="EMBL/GenBank/DDBJ databases">
        <title>Genomic Encyclopedia of Archaeal and Bacterial Type Strains, Phase II (KMG-II): from individual species to whole genera.</title>
        <authorList>
            <person name="Goeker M."/>
        </authorList>
    </citation>
    <scope>NUCLEOTIDE SEQUENCE [LARGE SCALE GENOMIC DNA]</scope>
    <source>
        <strain evidence="3 4">DSM 22009</strain>
    </source>
</reference>
<dbReference type="PANTHER" id="PTHR46401:SF2">
    <property type="entry name" value="GLYCOSYLTRANSFERASE WBBK-RELATED"/>
    <property type="match status" value="1"/>
</dbReference>
<dbReference type="AlphaFoldDB" id="A0A2W7NBX5"/>
<evidence type="ECO:0000259" key="2">
    <source>
        <dbReference type="Pfam" id="PF12000"/>
    </source>
</evidence>
<dbReference type="Pfam" id="PF13692">
    <property type="entry name" value="Glyco_trans_1_4"/>
    <property type="match status" value="1"/>
</dbReference>
<dbReference type="Pfam" id="PF12000">
    <property type="entry name" value="Glyco_trans_4_3"/>
    <property type="match status" value="1"/>
</dbReference>
<dbReference type="InterPro" id="IPR022623">
    <property type="entry name" value="Glyco_trans_4"/>
</dbReference>
<evidence type="ECO:0000313" key="4">
    <source>
        <dbReference type="Proteomes" id="UP000248916"/>
    </source>
</evidence>
<sequence length="425" mass="45140">MPDGAAGPGAIATPALRRGVRPHILFVHDDGPGQFGALGRYLATLGWPVTFAARAATAIPECGSLRYAPARAPSSRTHPYAQPFDRAALNGQGFARAALAAGRSGLRPDIVVSHAGPGAGLFARDVFRGVRTVAYAEWWYNHPAPDLAYLGATHGDLSDPDQAMVERGRNAAMALEIAAADRVLCPTAFQAAQFPDALRGGMTICHDGIDTEFFRPRSGGADPMDRPDALEGLAPSTPLVTYATRGMEPHRGFPQFMAALPAIQAARPDAVIAIAGTPSVAYGTDAMRRVDWLGEGLATPGLDRGRVVLLGKLPLRSYRWLLRRSDAHVYLTVPFVLSWSMLEAMATGARLVLSDTAPVTEFADDATARLVDMRAPDALSDAVLDVLADPWAAARRATAARDRVLARAAAREMLARRAALLGEIA</sequence>
<proteinExistence type="predicted"/>
<dbReference type="Gene3D" id="3.40.50.2000">
    <property type="entry name" value="Glycogen Phosphorylase B"/>
    <property type="match status" value="2"/>
</dbReference>
<evidence type="ECO:0000313" key="3">
    <source>
        <dbReference type="EMBL" id="PZX17123.1"/>
    </source>
</evidence>
<dbReference type="SUPFAM" id="SSF53756">
    <property type="entry name" value="UDP-Glycosyltransferase/glycogen phosphorylase"/>
    <property type="match status" value="1"/>
</dbReference>
<dbReference type="EMBL" id="QKZL01000005">
    <property type="protein sequence ID" value="PZX17123.1"/>
    <property type="molecule type" value="Genomic_DNA"/>
</dbReference>
<gene>
    <name evidence="3" type="ORF">LX81_01755</name>
</gene>
<feature type="domain" description="Glycosyl transferase family 4" evidence="2">
    <location>
        <begin position="52"/>
        <end position="213"/>
    </location>
</feature>
<dbReference type="Proteomes" id="UP000248916">
    <property type="component" value="Unassembled WGS sequence"/>
</dbReference>
<dbReference type="RefSeq" id="WP_170133883.1">
    <property type="nucleotide sequence ID" value="NZ_QKZL01000005.1"/>
</dbReference>
<comment type="caution">
    <text evidence="3">The sequence shown here is derived from an EMBL/GenBank/DDBJ whole genome shotgun (WGS) entry which is preliminary data.</text>
</comment>
<dbReference type="GO" id="GO:0009103">
    <property type="term" value="P:lipopolysaccharide biosynthetic process"/>
    <property type="evidence" value="ECO:0007669"/>
    <property type="project" value="TreeGrafter"/>
</dbReference>
<evidence type="ECO:0000256" key="1">
    <source>
        <dbReference type="ARBA" id="ARBA00022679"/>
    </source>
</evidence>
<name>A0A2W7NBX5_9RHOB</name>
<dbReference type="GO" id="GO:0016757">
    <property type="term" value="F:glycosyltransferase activity"/>
    <property type="evidence" value="ECO:0007669"/>
    <property type="project" value="TreeGrafter"/>
</dbReference>
<organism evidence="3 4">
    <name type="scientific">Palleronia aestuarii</name>
    <dbReference type="NCBI Taxonomy" id="568105"/>
    <lineage>
        <taxon>Bacteria</taxon>
        <taxon>Pseudomonadati</taxon>
        <taxon>Pseudomonadota</taxon>
        <taxon>Alphaproteobacteria</taxon>
        <taxon>Rhodobacterales</taxon>
        <taxon>Roseobacteraceae</taxon>
        <taxon>Palleronia</taxon>
    </lineage>
</organism>
<accession>A0A2W7NBX5</accession>
<keyword evidence="1 3" id="KW-0808">Transferase</keyword>
<dbReference type="PANTHER" id="PTHR46401">
    <property type="entry name" value="GLYCOSYLTRANSFERASE WBBK-RELATED"/>
    <property type="match status" value="1"/>
</dbReference>